<evidence type="ECO:0000259" key="1">
    <source>
        <dbReference type="Pfam" id="PF08241"/>
    </source>
</evidence>
<name>A0A8T2SAH2_CERRI</name>
<dbReference type="PANTHER" id="PTHR45180:SF1">
    <property type="entry name" value="OS01G0307686 PROTEIN"/>
    <property type="match status" value="1"/>
</dbReference>
<dbReference type="Gene3D" id="1.10.10.2560">
    <property type="match status" value="1"/>
</dbReference>
<dbReference type="GO" id="GO:0008757">
    <property type="term" value="F:S-adenosylmethionine-dependent methyltransferase activity"/>
    <property type="evidence" value="ECO:0007669"/>
    <property type="project" value="InterPro"/>
</dbReference>
<proteinExistence type="predicted"/>
<evidence type="ECO:0000313" key="3">
    <source>
        <dbReference type="Proteomes" id="UP000825935"/>
    </source>
</evidence>
<dbReference type="AlphaFoldDB" id="A0A8T2SAH2"/>
<dbReference type="Pfam" id="PF08241">
    <property type="entry name" value="Methyltransf_11"/>
    <property type="match status" value="1"/>
</dbReference>
<dbReference type="OrthoDB" id="10027013at2759"/>
<dbReference type="Gene3D" id="3.40.50.150">
    <property type="entry name" value="Vaccinia Virus protein VP39"/>
    <property type="match status" value="1"/>
</dbReference>
<accession>A0A8T2SAH2</accession>
<dbReference type="EMBL" id="CM035426">
    <property type="protein sequence ID" value="KAH7315010.1"/>
    <property type="molecule type" value="Genomic_DNA"/>
</dbReference>
<sequence length="256" mass="28679">MASLFCKQAGSYATARPRYPEELYKLLASWTPEHRRAWDVGTGNGQSAVGLADYYEEVVATDVSEEQLSYAERRPNITYAATSAGAVSMEEVRRVVGGDGSLDLVTAAQAVHWFDLSSFYSHVQRLLKPAGIIAVWCYTNPEVNDKVDVVLEKLFQSSLPYWSQSVELVYKGYETLDFPFKPILDGKIIRMDAMRETNLDGYLGYLDSWSATNTARNQGVELLNSDVKEALREAWGSPSQIHTLRFPLYAKIGSRL</sequence>
<protein>
    <recommendedName>
        <fullName evidence="1">Methyltransferase type 11 domain-containing protein</fullName>
    </recommendedName>
</protein>
<dbReference type="Proteomes" id="UP000825935">
    <property type="component" value="Chromosome 21"/>
</dbReference>
<organism evidence="2 3">
    <name type="scientific">Ceratopteris richardii</name>
    <name type="common">Triangle waterfern</name>
    <dbReference type="NCBI Taxonomy" id="49495"/>
    <lineage>
        <taxon>Eukaryota</taxon>
        <taxon>Viridiplantae</taxon>
        <taxon>Streptophyta</taxon>
        <taxon>Embryophyta</taxon>
        <taxon>Tracheophyta</taxon>
        <taxon>Polypodiopsida</taxon>
        <taxon>Polypodiidae</taxon>
        <taxon>Polypodiales</taxon>
        <taxon>Pteridineae</taxon>
        <taxon>Pteridaceae</taxon>
        <taxon>Parkerioideae</taxon>
        <taxon>Ceratopteris</taxon>
    </lineage>
</organism>
<dbReference type="InterPro" id="IPR029063">
    <property type="entry name" value="SAM-dependent_MTases_sf"/>
</dbReference>
<dbReference type="OMA" id="FEPCARW"/>
<dbReference type="SUPFAM" id="SSF53335">
    <property type="entry name" value="S-adenosyl-L-methionine-dependent methyltransferases"/>
    <property type="match status" value="1"/>
</dbReference>
<evidence type="ECO:0000313" key="2">
    <source>
        <dbReference type="EMBL" id="KAH7315010.1"/>
    </source>
</evidence>
<reference evidence="2" key="1">
    <citation type="submission" date="2021-08" db="EMBL/GenBank/DDBJ databases">
        <title>WGS assembly of Ceratopteris richardii.</title>
        <authorList>
            <person name="Marchant D.B."/>
            <person name="Chen G."/>
            <person name="Jenkins J."/>
            <person name="Shu S."/>
            <person name="Leebens-Mack J."/>
            <person name="Grimwood J."/>
            <person name="Schmutz J."/>
            <person name="Soltis P."/>
            <person name="Soltis D."/>
            <person name="Chen Z.-H."/>
        </authorList>
    </citation>
    <scope>NUCLEOTIDE SEQUENCE</scope>
    <source>
        <strain evidence="2">Whitten #5841</strain>
        <tissue evidence="2">Leaf</tissue>
    </source>
</reference>
<comment type="caution">
    <text evidence="2">The sequence shown here is derived from an EMBL/GenBank/DDBJ whole genome shotgun (WGS) entry which is preliminary data.</text>
</comment>
<dbReference type="InterPro" id="IPR013216">
    <property type="entry name" value="Methyltransf_11"/>
</dbReference>
<dbReference type="CDD" id="cd02440">
    <property type="entry name" value="AdoMet_MTases"/>
    <property type="match status" value="1"/>
</dbReference>
<keyword evidence="3" id="KW-1185">Reference proteome</keyword>
<gene>
    <name evidence="2" type="ORF">KP509_21G030300</name>
</gene>
<dbReference type="PANTHER" id="PTHR45180">
    <property type="entry name" value="OS01G0307686 PROTEIN"/>
    <property type="match status" value="1"/>
</dbReference>
<feature type="domain" description="Methyltransferase type 11" evidence="1">
    <location>
        <begin position="39"/>
        <end position="134"/>
    </location>
</feature>